<protein>
    <submittedName>
        <fullName evidence="1">(Mediterranean fruit fly) hypothetical protein</fullName>
    </submittedName>
</protein>
<reference evidence="1" key="1">
    <citation type="submission" date="2020-11" db="EMBL/GenBank/DDBJ databases">
        <authorList>
            <person name="Whitehead M."/>
        </authorList>
    </citation>
    <scope>NUCLEOTIDE SEQUENCE</scope>
    <source>
        <strain evidence="1">EGII</strain>
    </source>
</reference>
<accession>A0A811UPX2</accession>
<dbReference type="EMBL" id="CAJHJT010000023">
    <property type="protein sequence ID" value="CAD7000940.1"/>
    <property type="molecule type" value="Genomic_DNA"/>
</dbReference>
<evidence type="ECO:0000313" key="1">
    <source>
        <dbReference type="EMBL" id="CAD7000940.1"/>
    </source>
</evidence>
<dbReference type="AlphaFoldDB" id="A0A811UPX2"/>
<name>A0A811UPX2_CERCA</name>
<comment type="caution">
    <text evidence="1">The sequence shown here is derived from an EMBL/GenBank/DDBJ whole genome shotgun (WGS) entry which is preliminary data.</text>
</comment>
<organism evidence="1 2">
    <name type="scientific">Ceratitis capitata</name>
    <name type="common">Mediterranean fruit fly</name>
    <name type="synonym">Tephritis capitata</name>
    <dbReference type="NCBI Taxonomy" id="7213"/>
    <lineage>
        <taxon>Eukaryota</taxon>
        <taxon>Metazoa</taxon>
        <taxon>Ecdysozoa</taxon>
        <taxon>Arthropoda</taxon>
        <taxon>Hexapoda</taxon>
        <taxon>Insecta</taxon>
        <taxon>Pterygota</taxon>
        <taxon>Neoptera</taxon>
        <taxon>Endopterygota</taxon>
        <taxon>Diptera</taxon>
        <taxon>Brachycera</taxon>
        <taxon>Muscomorpha</taxon>
        <taxon>Tephritoidea</taxon>
        <taxon>Tephritidae</taxon>
        <taxon>Ceratitis</taxon>
        <taxon>Ceratitis</taxon>
    </lineage>
</organism>
<evidence type="ECO:0000313" key="2">
    <source>
        <dbReference type="Proteomes" id="UP000606786"/>
    </source>
</evidence>
<dbReference type="Proteomes" id="UP000606786">
    <property type="component" value="Unassembled WGS sequence"/>
</dbReference>
<gene>
    <name evidence="1" type="ORF">CCAP1982_LOCUS9413</name>
</gene>
<proteinExistence type="predicted"/>
<sequence length="175" mass="20354">MPAHWLASSFRGQPEQVAPLQNFMVRYAHAYVPKEARSLFTRKSSSHSKRLKIRCCRYKRSYDGLRVEYRLYIFQSDFRAVDELLNLNKNFELLKNNENRSMATTFLVTVSSQVTPAVNAITHRSYFAQDAVKTERCRAAVSVSTDKLNVQQNYHLSDRTVQSLMRQMDFSICQS</sequence>
<keyword evidence="2" id="KW-1185">Reference proteome</keyword>